<gene>
    <name evidence="1" type="ORF">EOD39_10532</name>
</gene>
<dbReference type="AlphaFoldDB" id="A0A444TXJ2"/>
<proteinExistence type="predicted"/>
<dbReference type="Proteomes" id="UP000289886">
    <property type="component" value="Unassembled WGS sequence"/>
</dbReference>
<keyword evidence="2" id="KW-1185">Reference proteome</keyword>
<evidence type="ECO:0000313" key="2">
    <source>
        <dbReference type="Proteomes" id="UP000289886"/>
    </source>
</evidence>
<reference evidence="1 2" key="1">
    <citation type="submission" date="2019-01" db="EMBL/GenBank/DDBJ databases">
        <title>Draft Genome and Complete Hox-Cluster Characterization of the Sterlet Sturgeon (Acipenser ruthenus).</title>
        <authorList>
            <person name="Wei Q."/>
        </authorList>
    </citation>
    <scope>NUCLEOTIDE SEQUENCE [LARGE SCALE GENOMIC DNA]</scope>
    <source>
        <strain evidence="1">WHYD16114868_AA</strain>
        <tissue evidence="1">Blood</tissue>
    </source>
</reference>
<name>A0A444TXJ2_ACIRT</name>
<accession>A0A444TXJ2</accession>
<comment type="caution">
    <text evidence="1">The sequence shown here is derived from an EMBL/GenBank/DDBJ whole genome shotgun (WGS) entry which is preliminary data.</text>
</comment>
<evidence type="ECO:0000313" key="1">
    <source>
        <dbReference type="EMBL" id="RXM27635.1"/>
    </source>
</evidence>
<sequence length="118" mass="13615">MTVRSAYKYEELSVENGDGDILTPVCEETKGKILMTKSTCVRNITRQLFSDKQKTTSAEYIVTRANMFYVLTTIECRKPAFVIVTTNNMEVLETWNTNGLAGIEWFRCFMKRHSRLSI</sequence>
<organism evidence="1 2">
    <name type="scientific">Acipenser ruthenus</name>
    <name type="common">Sterlet sturgeon</name>
    <dbReference type="NCBI Taxonomy" id="7906"/>
    <lineage>
        <taxon>Eukaryota</taxon>
        <taxon>Metazoa</taxon>
        <taxon>Chordata</taxon>
        <taxon>Craniata</taxon>
        <taxon>Vertebrata</taxon>
        <taxon>Euteleostomi</taxon>
        <taxon>Actinopterygii</taxon>
        <taxon>Chondrostei</taxon>
        <taxon>Acipenseriformes</taxon>
        <taxon>Acipenseridae</taxon>
        <taxon>Acipenser</taxon>
    </lineage>
</organism>
<dbReference type="EMBL" id="SCEB01215796">
    <property type="protein sequence ID" value="RXM27635.1"/>
    <property type="molecule type" value="Genomic_DNA"/>
</dbReference>
<protein>
    <submittedName>
        <fullName evidence="1">Uncharacterized protein</fullName>
    </submittedName>
</protein>